<dbReference type="EMBL" id="UINC01054775">
    <property type="protein sequence ID" value="SVB72883.1"/>
    <property type="molecule type" value="Genomic_DNA"/>
</dbReference>
<gene>
    <name evidence="1" type="ORF">METZ01_LOCUS225737</name>
</gene>
<accession>A0A382GE33</accession>
<name>A0A382GE33_9ZZZZ</name>
<feature type="non-terminal residue" evidence="1">
    <location>
        <position position="1"/>
    </location>
</feature>
<sequence length="30" mass="3183">VELPGGNSVNVTKTINANDNVFYEDFALAA</sequence>
<evidence type="ECO:0000313" key="1">
    <source>
        <dbReference type="EMBL" id="SVB72883.1"/>
    </source>
</evidence>
<organism evidence="1">
    <name type="scientific">marine metagenome</name>
    <dbReference type="NCBI Taxonomy" id="408172"/>
    <lineage>
        <taxon>unclassified sequences</taxon>
        <taxon>metagenomes</taxon>
        <taxon>ecological metagenomes</taxon>
    </lineage>
</organism>
<dbReference type="AlphaFoldDB" id="A0A382GE33"/>
<protein>
    <submittedName>
        <fullName evidence="1">Uncharacterized protein</fullName>
    </submittedName>
</protein>
<proteinExistence type="predicted"/>
<reference evidence="1" key="1">
    <citation type="submission" date="2018-05" db="EMBL/GenBank/DDBJ databases">
        <authorList>
            <person name="Lanie J.A."/>
            <person name="Ng W.-L."/>
            <person name="Kazmierczak K.M."/>
            <person name="Andrzejewski T.M."/>
            <person name="Davidsen T.M."/>
            <person name="Wayne K.J."/>
            <person name="Tettelin H."/>
            <person name="Glass J.I."/>
            <person name="Rusch D."/>
            <person name="Podicherti R."/>
            <person name="Tsui H.-C.T."/>
            <person name="Winkler M.E."/>
        </authorList>
    </citation>
    <scope>NUCLEOTIDE SEQUENCE</scope>
</reference>